<feature type="domain" description="Prokaryotic-type class I peptide chain release factors" evidence="3">
    <location>
        <begin position="7"/>
        <end position="23"/>
    </location>
</feature>
<accession>A0A382A2V6</accession>
<dbReference type="PANTHER" id="PTHR47814">
    <property type="entry name" value="PEPTIDYL-TRNA HYDROLASE ARFB"/>
    <property type="match status" value="1"/>
</dbReference>
<dbReference type="Pfam" id="PF00472">
    <property type="entry name" value="RF-1"/>
    <property type="match status" value="1"/>
</dbReference>
<comment type="similarity">
    <text evidence="1">Belongs to the prokaryotic/mitochondrial release factor family.</text>
</comment>
<dbReference type="PROSITE" id="PS00745">
    <property type="entry name" value="RF_PROK_I"/>
    <property type="match status" value="1"/>
</dbReference>
<name>A0A382A2V6_9ZZZZ</name>
<feature type="compositionally biased region" description="Basic residues" evidence="2">
    <location>
        <begin position="107"/>
        <end position="120"/>
    </location>
</feature>
<dbReference type="SUPFAM" id="SSF75620">
    <property type="entry name" value="Release factor"/>
    <property type="match status" value="1"/>
</dbReference>
<proteinExistence type="inferred from homology"/>
<organism evidence="4">
    <name type="scientific">marine metagenome</name>
    <dbReference type="NCBI Taxonomy" id="408172"/>
    <lineage>
        <taxon>unclassified sequences</taxon>
        <taxon>metagenomes</taxon>
        <taxon>ecological metagenomes</taxon>
    </lineage>
</organism>
<dbReference type="InterPro" id="IPR045853">
    <property type="entry name" value="Pep_chain_release_fac_I_sf"/>
</dbReference>
<dbReference type="EMBL" id="UINC01023686">
    <property type="protein sequence ID" value="SVA95840.1"/>
    <property type="molecule type" value="Genomic_DNA"/>
</dbReference>
<protein>
    <recommendedName>
        <fullName evidence="3">Prokaryotic-type class I peptide chain release factors domain-containing protein</fullName>
    </recommendedName>
</protein>
<dbReference type="Gene3D" id="3.30.160.20">
    <property type="match status" value="1"/>
</dbReference>
<feature type="region of interest" description="Disordered" evidence="2">
    <location>
        <begin position="85"/>
        <end position="126"/>
    </location>
</feature>
<feature type="non-terminal residue" evidence="4">
    <location>
        <position position="1"/>
    </location>
</feature>
<gene>
    <name evidence="4" type="ORF">METZ01_LOCUS148694</name>
</gene>
<dbReference type="GO" id="GO:0003747">
    <property type="term" value="F:translation release factor activity"/>
    <property type="evidence" value="ECO:0007669"/>
    <property type="project" value="InterPro"/>
</dbReference>
<reference evidence="4" key="1">
    <citation type="submission" date="2018-05" db="EMBL/GenBank/DDBJ databases">
        <authorList>
            <person name="Lanie J.A."/>
            <person name="Ng W.-L."/>
            <person name="Kazmierczak K.M."/>
            <person name="Andrzejewski T.M."/>
            <person name="Davidsen T.M."/>
            <person name="Wayne K.J."/>
            <person name="Tettelin H."/>
            <person name="Glass J.I."/>
            <person name="Rusch D."/>
            <person name="Podicherti R."/>
            <person name="Tsui H.-C.T."/>
            <person name="Winkler M.E."/>
        </authorList>
    </citation>
    <scope>NUCLEOTIDE SEQUENCE</scope>
</reference>
<evidence type="ECO:0000256" key="1">
    <source>
        <dbReference type="ARBA" id="ARBA00010835"/>
    </source>
</evidence>
<dbReference type="InterPro" id="IPR000352">
    <property type="entry name" value="Pep_chain_release_fac_I"/>
</dbReference>
<dbReference type="GO" id="GO:0043022">
    <property type="term" value="F:ribosome binding"/>
    <property type="evidence" value="ECO:0007669"/>
    <property type="project" value="TreeGrafter"/>
</dbReference>
<dbReference type="GO" id="GO:0004045">
    <property type="term" value="F:peptidyl-tRNA hydrolase activity"/>
    <property type="evidence" value="ECO:0007669"/>
    <property type="project" value="TreeGrafter"/>
</dbReference>
<dbReference type="AlphaFoldDB" id="A0A382A2V6"/>
<dbReference type="NCBIfam" id="NF006718">
    <property type="entry name" value="PRK09256.1"/>
    <property type="match status" value="1"/>
</dbReference>
<dbReference type="PANTHER" id="PTHR47814:SF1">
    <property type="entry name" value="PEPTIDYL-TRNA HYDROLASE ARFB"/>
    <property type="match status" value="1"/>
</dbReference>
<sequence>VKYDAIRASGPGGQHVNKTSTAIQLRFDVVGSPSLPEWLKHRVIKIAGSLSTKSGSIIIKSKIHRSQNQNKKEVLKRLISIINEAANKPKQRKKTTPTKSSIESRIHSKRKRSEKKKLRKIPMIDD</sequence>
<dbReference type="GO" id="GO:0072344">
    <property type="term" value="P:rescue of stalled ribosome"/>
    <property type="evidence" value="ECO:0007669"/>
    <property type="project" value="TreeGrafter"/>
</dbReference>
<evidence type="ECO:0000259" key="3">
    <source>
        <dbReference type="PROSITE" id="PS00745"/>
    </source>
</evidence>
<evidence type="ECO:0000313" key="4">
    <source>
        <dbReference type="EMBL" id="SVA95840.1"/>
    </source>
</evidence>
<evidence type="ECO:0000256" key="2">
    <source>
        <dbReference type="SAM" id="MobiDB-lite"/>
    </source>
</evidence>